<organism evidence="1 2">
    <name type="scientific">Neophaeococcomyces mojaviensis</name>
    <dbReference type="NCBI Taxonomy" id="3383035"/>
    <lineage>
        <taxon>Eukaryota</taxon>
        <taxon>Fungi</taxon>
        <taxon>Dikarya</taxon>
        <taxon>Ascomycota</taxon>
        <taxon>Pezizomycotina</taxon>
        <taxon>Eurotiomycetes</taxon>
        <taxon>Chaetothyriomycetidae</taxon>
        <taxon>Chaetothyriales</taxon>
        <taxon>Chaetothyriales incertae sedis</taxon>
        <taxon>Neophaeococcomyces</taxon>
    </lineage>
</organism>
<evidence type="ECO:0000313" key="2">
    <source>
        <dbReference type="Proteomes" id="UP001172386"/>
    </source>
</evidence>
<keyword evidence="2" id="KW-1185">Reference proteome</keyword>
<proteinExistence type="predicted"/>
<evidence type="ECO:0000313" key="1">
    <source>
        <dbReference type="EMBL" id="KAJ9656723.1"/>
    </source>
</evidence>
<gene>
    <name evidence="1" type="primary">PRM1</name>
    <name evidence="1" type="ORF">H2198_004727</name>
</gene>
<dbReference type="Proteomes" id="UP001172386">
    <property type="component" value="Unassembled WGS sequence"/>
</dbReference>
<dbReference type="EMBL" id="JAPDRQ010000073">
    <property type="protein sequence ID" value="KAJ9656723.1"/>
    <property type="molecule type" value="Genomic_DNA"/>
</dbReference>
<name>A0ACC3A7V4_9EURO</name>
<comment type="caution">
    <text evidence="1">The sequence shown here is derived from an EMBL/GenBank/DDBJ whole genome shotgun (WGS) entry which is preliminary data.</text>
</comment>
<sequence>MPHLPAFLTGTAPSMPAGSHEMREYYSNQDPPRLSPHTAPSVTPYLGLRARLSQIWLNRWTILLLLVLARTLIAVKDLNSDLASAKREALSACSQVENMGSTMASMPHYMSQGVNEMTASGIEKAVNGLYAMTTMSVTGVEEIVVFVINMLTSTYLCLITLAVSGSLHSVIGVIEDANNQLKSVVTGLGDDIASIVNNFDDALNSVLKSANTALSVAGVKIPALPDISADVDKIKNLQLPNGLDGKLQQLNKSIPNFEQVQNFTNNAIRIPFELLKTSINNSLGTYHFDRAIFPVPQKEQMTFCSDDDGINAFFNGLGDVMRFAQKTFIIVIAVAAVLVCVPMGYREVRRWRIQQDRARLVGSGAHDPMDVVYIVSRPYTSTFGIKISSKLKSIRRQALVRWIVAYCTTEAALFVLCLGLAGLFTCACQAILLKTLEKEVPALANQVGDFADKVISSLNNASEQWALSTNQVINQKNAEINEDMFGWVNTSVNAINDTLNVFVAETTKVLNATFGGTILYDPITEVFNCLIGLKIVGIQKALTWVEDNAHVNFPLMANDTFSVGAATSIAGDQAADQSFLASPGDAASDKITSAVARVVNKLYDGIITEAIISTFVVLIWVVVLLIGIVRALLLWSGRDKTRGEGGAPNIYDVPEPESMRTQPAISAPMDFRSNNQDRFKSFQDVPLENLHAQPPSEPVPGYSREDPFGDDKTAGYVHPGRSLTGVHGYPGDNKI</sequence>
<reference evidence="1" key="1">
    <citation type="submission" date="2022-10" db="EMBL/GenBank/DDBJ databases">
        <title>Culturing micro-colonial fungi from biological soil crusts in the Mojave desert and describing Neophaeococcomyces mojavensis, and introducing the new genera and species Taxawa tesnikishii.</title>
        <authorList>
            <person name="Kurbessoian T."/>
            <person name="Stajich J.E."/>
        </authorList>
    </citation>
    <scope>NUCLEOTIDE SEQUENCE</scope>
    <source>
        <strain evidence="1">JES_112</strain>
    </source>
</reference>
<accession>A0ACC3A7V4</accession>
<protein>
    <submittedName>
        <fullName evidence="1">Plasma membrane fusion protein prm1</fullName>
    </submittedName>
</protein>